<reference evidence="2" key="1">
    <citation type="submission" date="2016-09" db="EMBL/GenBank/DDBJ databases">
        <authorList>
            <person name="Greninger A.L."/>
            <person name="Jerome K.R."/>
            <person name="Mcnair B."/>
            <person name="Wallis C."/>
            <person name="Fang F."/>
        </authorList>
    </citation>
    <scope>NUCLEOTIDE SEQUENCE [LARGE SCALE GENOMIC DNA]</scope>
    <source>
        <strain evidence="2">BC1_M4</strain>
    </source>
</reference>
<sequence>MYALVADSFGREPRVGPAMFAEAVARPASPAMQSLLEHKGPQVLAVIGKWLTAEIRAGRVRDLPVPQLMQELLAPMVIHMLLRPNAANLFGGDLPDIDTVCDVFADGFIRAAGTGSA</sequence>
<comment type="caution">
    <text evidence="1">The sequence shown here is derived from an EMBL/GenBank/DDBJ whole genome shotgun (WGS) entry which is preliminary data.</text>
</comment>
<proteinExistence type="predicted"/>
<protein>
    <recommendedName>
        <fullName evidence="3">Tetracyclin repressor-like C-terminal domain-containing protein</fullName>
    </recommendedName>
</protein>
<keyword evidence="2" id="KW-1185">Reference proteome</keyword>
<dbReference type="Proteomes" id="UP000094224">
    <property type="component" value="Unassembled WGS sequence"/>
</dbReference>
<evidence type="ECO:0000313" key="2">
    <source>
        <dbReference type="Proteomes" id="UP000094224"/>
    </source>
</evidence>
<name>A0A1E3SK02_9MYCO</name>
<evidence type="ECO:0000313" key="1">
    <source>
        <dbReference type="EMBL" id="ODR01963.1"/>
    </source>
</evidence>
<gene>
    <name evidence="1" type="ORF">BHQ21_22990</name>
</gene>
<evidence type="ECO:0008006" key="3">
    <source>
        <dbReference type="Google" id="ProtNLM"/>
    </source>
</evidence>
<accession>A0A1E3SK02</accession>
<dbReference type="AlphaFoldDB" id="A0A1E3SK02"/>
<dbReference type="EMBL" id="MIHC01000053">
    <property type="protein sequence ID" value="ODR01963.1"/>
    <property type="molecule type" value="Genomic_DNA"/>
</dbReference>
<organism evidence="1 2">
    <name type="scientific">Mycobacterium sherrisii</name>
    <dbReference type="NCBI Taxonomy" id="243061"/>
    <lineage>
        <taxon>Bacteria</taxon>
        <taxon>Bacillati</taxon>
        <taxon>Actinomycetota</taxon>
        <taxon>Actinomycetes</taxon>
        <taxon>Mycobacteriales</taxon>
        <taxon>Mycobacteriaceae</taxon>
        <taxon>Mycobacterium</taxon>
        <taxon>Mycobacterium simiae complex</taxon>
    </lineage>
</organism>